<protein>
    <submittedName>
        <fullName evidence="2">Uncharacterized protein</fullName>
    </submittedName>
</protein>
<dbReference type="Proteomes" id="UP000297083">
    <property type="component" value="Segment"/>
</dbReference>
<evidence type="ECO:0000313" key="2">
    <source>
        <dbReference type="EMBL" id="QBZ70576.1"/>
    </source>
</evidence>
<dbReference type="KEGG" id="vg:55013274"/>
<feature type="coiled-coil region" evidence="1">
    <location>
        <begin position="98"/>
        <end position="128"/>
    </location>
</feature>
<accession>A0A4D6DXK4</accession>
<feature type="coiled-coil region" evidence="1">
    <location>
        <begin position="232"/>
        <end position="259"/>
    </location>
</feature>
<dbReference type="EMBL" id="MK673511">
    <property type="protein sequence ID" value="QBZ70576.1"/>
    <property type="molecule type" value="Genomic_DNA"/>
</dbReference>
<organism evidence="2 3">
    <name type="scientific">Salmonella phage ZCSE2</name>
    <dbReference type="NCBI Taxonomy" id="2562175"/>
    <lineage>
        <taxon>Viruses</taxon>
        <taxon>Duplodnaviria</taxon>
        <taxon>Heunggongvirae</taxon>
        <taxon>Uroviricota</taxon>
        <taxon>Caudoviricetes</taxon>
        <taxon>Loughboroughvirus</taxon>
        <taxon>Loughboroughvirus ZCSE2</taxon>
    </lineage>
</organism>
<keyword evidence="3" id="KW-1185">Reference proteome</keyword>
<dbReference type="RefSeq" id="YP_009821788.1">
    <property type="nucleotide sequence ID" value="NC_048179.1"/>
</dbReference>
<evidence type="ECO:0000256" key="1">
    <source>
        <dbReference type="SAM" id="Coils"/>
    </source>
</evidence>
<keyword evidence="1" id="KW-0175">Coiled coil</keyword>
<name>A0A4D6DXK4_9CAUD</name>
<evidence type="ECO:0000313" key="3">
    <source>
        <dbReference type="Proteomes" id="UP000297083"/>
    </source>
</evidence>
<sequence length="267" mass="30098">MSPVFNQTITKELQVGELRKVVTVSSTRPDLSFEDLVAFANLALEENSISSCEGVSIELNVEGIPARPFVGAVAKPTRDPFAEVLVAVFGPSRGTDLYDRLKRADSQAERASKEAREAEKFNSELECRTSQMEVNAFDWFNAKVNGTKCDRDGMEKVLHTGAREIAKGWAHVQMLQEKIVHMEKNHLEGVELINGYKAQINELQQLMGKRAEEYEAQIRELHGTSVAANRAFDREREARIAAEKELEEVNRKIKRMKDYAVRLNSVC</sequence>
<dbReference type="GeneID" id="55013274"/>
<reference evidence="2 3" key="1">
    <citation type="submission" date="2019-03" db="EMBL/GenBank/DDBJ databases">
        <authorList>
            <person name="Connerton I.F."/>
            <person name="El-Shibiny A."/>
            <person name="Hooton S."/>
            <person name="Mohamed A."/>
            <person name="Taha O."/>
            <person name="E-Sherif H.M."/>
            <person name="Connerton P.L."/>
        </authorList>
    </citation>
    <scope>NUCLEOTIDE SEQUENCE [LARGE SCALE GENOMIC DNA]</scope>
</reference>
<proteinExistence type="predicted"/>